<dbReference type="EMBL" id="LCWF01000083">
    <property type="protein sequence ID" value="KKY21563.1"/>
    <property type="molecule type" value="Genomic_DNA"/>
</dbReference>
<dbReference type="AlphaFoldDB" id="A0A0G2GD26"/>
<dbReference type="Gene3D" id="3.30.70.100">
    <property type="match status" value="1"/>
</dbReference>
<sequence length="105" mass="11665">MPTIATVVYPYETKFDMSYYLQTHMPLVYEKWSQYGLTKWQVVEIKKTLGDAQPLYSVQALLEFNEADGLAEAVKSDAGVAVFDDVKNFSDKSPVFLAGSVVGSS</sequence>
<comment type="caution">
    <text evidence="2">The sequence shown here is derived from an EMBL/GenBank/DDBJ whole genome shotgun (WGS) entry which is preliminary data.</text>
</comment>
<dbReference type="PANTHER" id="PTHR40260">
    <property type="entry name" value="BLR8190 PROTEIN"/>
    <property type="match status" value="1"/>
</dbReference>
<dbReference type="PANTHER" id="PTHR40260:SF2">
    <property type="entry name" value="BLR8190 PROTEIN"/>
    <property type="match status" value="1"/>
</dbReference>
<proteinExistence type="inferred from homology"/>
<dbReference type="InterPro" id="IPR011008">
    <property type="entry name" value="Dimeric_a/b-barrel"/>
</dbReference>
<comment type="similarity">
    <text evidence="1">Belongs to the tpcK family.</text>
</comment>
<keyword evidence="3" id="KW-1185">Reference proteome</keyword>
<dbReference type="GO" id="GO:0016491">
    <property type="term" value="F:oxidoreductase activity"/>
    <property type="evidence" value="ECO:0007669"/>
    <property type="project" value="InterPro"/>
</dbReference>
<dbReference type="Proteomes" id="UP000053317">
    <property type="component" value="Unassembled WGS sequence"/>
</dbReference>
<dbReference type="InterPro" id="IPR009799">
    <property type="entry name" value="EthD_dom"/>
</dbReference>
<dbReference type="NCBIfam" id="TIGR02118">
    <property type="entry name" value="EthD family reductase"/>
    <property type="match status" value="1"/>
</dbReference>
<evidence type="ECO:0000313" key="2">
    <source>
        <dbReference type="EMBL" id="KKY21563.1"/>
    </source>
</evidence>
<reference evidence="2 3" key="1">
    <citation type="submission" date="2015-05" db="EMBL/GenBank/DDBJ databases">
        <title>Distinctive expansion of gene families associated with plant cell wall degradation and secondary metabolism in the genomes of grapevine trunk pathogens.</title>
        <authorList>
            <person name="Lawrence D.P."/>
            <person name="Travadon R."/>
            <person name="Rolshausen P.E."/>
            <person name="Baumgartner K."/>
        </authorList>
    </citation>
    <scope>NUCLEOTIDE SEQUENCE [LARGE SCALE GENOMIC DNA]</scope>
    <source>
        <strain evidence="2">UCRPC4</strain>
    </source>
</reference>
<organism evidence="2 3">
    <name type="scientific">Phaeomoniella chlamydospora</name>
    <name type="common">Phaeoacremonium chlamydosporum</name>
    <dbReference type="NCBI Taxonomy" id="158046"/>
    <lineage>
        <taxon>Eukaryota</taxon>
        <taxon>Fungi</taxon>
        <taxon>Dikarya</taxon>
        <taxon>Ascomycota</taxon>
        <taxon>Pezizomycotina</taxon>
        <taxon>Eurotiomycetes</taxon>
        <taxon>Chaetothyriomycetidae</taxon>
        <taxon>Phaeomoniellales</taxon>
        <taxon>Phaeomoniellaceae</taxon>
        <taxon>Phaeomoniella</taxon>
    </lineage>
</organism>
<reference evidence="2 3" key="2">
    <citation type="submission" date="2015-05" db="EMBL/GenBank/DDBJ databases">
        <authorList>
            <person name="Morales-Cruz A."/>
            <person name="Amrine K.C."/>
            <person name="Cantu D."/>
        </authorList>
    </citation>
    <scope>NUCLEOTIDE SEQUENCE [LARGE SCALE GENOMIC DNA]</scope>
    <source>
        <strain evidence="2">UCRPC4</strain>
    </source>
</reference>
<dbReference type="OrthoDB" id="4892971at2759"/>
<evidence type="ECO:0000313" key="3">
    <source>
        <dbReference type="Proteomes" id="UP000053317"/>
    </source>
</evidence>
<accession>A0A0G2GD26</accession>
<evidence type="ECO:0000256" key="1">
    <source>
        <dbReference type="ARBA" id="ARBA00005986"/>
    </source>
</evidence>
<name>A0A0G2GD26_PHACM</name>
<protein>
    <submittedName>
        <fullName evidence="2">Putative ethyl tert-butyl ether degradation</fullName>
    </submittedName>
</protein>
<dbReference type="SUPFAM" id="SSF54909">
    <property type="entry name" value="Dimeric alpha+beta barrel"/>
    <property type="match status" value="1"/>
</dbReference>
<gene>
    <name evidence="2" type="ORF">UCRPC4_g03514</name>
</gene>